<proteinExistence type="predicted"/>
<comment type="caution">
    <text evidence="4">The sequence shown here is derived from an EMBL/GenBank/DDBJ whole genome shotgun (WGS) entry which is preliminary data.</text>
</comment>
<dbReference type="Gene3D" id="3.30.1330.60">
    <property type="entry name" value="OmpA-like domain"/>
    <property type="match status" value="1"/>
</dbReference>
<dbReference type="InterPro" id="IPR050330">
    <property type="entry name" value="Bact_OuterMem_StrucFunc"/>
</dbReference>
<sequence length="287" mass="32475">MRGSTSRKHSHEEEEESVFVSMTDMTVSFLFIVMVLLAFFASRYNDKNTVPRDEYEQAVQTRDKTIDELRAEIALLKQVDPLEQYISQAAAARLNLLYQLRNNLKQSFPELPVDVIPEEGTLRFQGEGLFTSNSYTLGEDKRKIVEALAKTLDALLPCYTFSHHVGWDKSCNPSSAIIEAVQIEGHTDAKGEDVYNLNLSTNRAITTFTSMLTAAPDLVAHFNMRNQPVLSVAGYGKMRPVKPNDTPQNMAMNRRIDLRIIMHTPANTAEIEEIRKRLIEPLQKSTP</sequence>
<dbReference type="GO" id="GO:0016020">
    <property type="term" value="C:membrane"/>
    <property type="evidence" value="ECO:0007669"/>
    <property type="project" value="UniProtKB-UniRule"/>
</dbReference>
<dbReference type="EMBL" id="JMEE01000036">
    <property type="protein sequence ID" value="RWR01440.1"/>
    <property type="molecule type" value="Genomic_DNA"/>
</dbReference>
<keyword evidence="4" id="KW-0282">Flagellum</keyword>
<keyword evidence="2" id="KW-0812">Transmembrane</keyword>
<gene>
    <name evidence="4" type="ORF">ED28_13175</name>
</gene>
<dbReference type="RefSeq" id="WP_128178527.1">
    <property type="nucleotide sequence ID" value="NZ_CP071409.1"/>
</dbReference>
<dbReference type="InterPro" id="IPR036737">
    <property type="entry name" value="OmpA-like_sf"/>
</dbReference>
<name>A0A443IBS5_9GAMM</name>
<dbReference type="PROSITE" id="PS51123">
    <property type="entry name" value="OMPA_2"/>
    <property type="match status" value="1"/>
</dbReference>
<evidence type="ECO:0000256" key="2">
    <source>
        <dbReference type="SAM" id="Phobius"/>
    </source>
</evidence>
<keyword evidence="2" id="KW-1133">Transmembrane helix</keyword>
<protein>
    <submittedName>
        <fullName evidence="4">Flagellar motor protein MotB</fullName>
    </submittedName>
</protein>
<dbReference type="InterPro" id="IPR006665">
    <property type="entry name" value="OmpA-like"/>
</dbReference>
<keyword evidence="5" id="KW-1185">Reference proteome</keyword>
<dbReference type="PANTHER" id="PTHR30329:SF21">
    <property type="entry name" value="LIPOPROTEIN YIAD-RELATED"/>
    <property type="match status" value="1"/>
</dbReference>
<keyword evidence="4" id="KW-0969">Cilium</keyword>
<accession>A0A443IBS5</accession>
<reference evidence="4 5" key="1">
    <citation type="submission" date="2014-04" db="EMBL/GenBank/DDBJ databases">
        <title>Draft genome sequence of Pantoea beijingensis strain LMG 27579, an emerging pathogen to Pleurotus eryngii with potential industrial application.</title>
        <authorList>
            <person name="Xu F."/>
            <person name="Liu Y."/>
            <person name="Wang S."/>
            <person name="Yin Y."/>
            <person name="Ma Y."/>
            <person name="Zhao S."/>
            <person name="Rong C."/>
        </authorList>
    </citation>
    <scope>NUCLEOTIDE SEQUENCE [LARGE SCALE GENOMIC DNA]</scope>
    <source>
        <strain evidence="4 5">LMG 27579</strain>
    </source>
</reference>
<evidence type="ECO:0000259" key="3">
    <source>
        <dbReference type="PROSITE" id="PS51123"/>
    </source>
</evidence>
<feature type="transmembrane region" description="Helical" evidence="2">
    <location>
        <begin position="20"/>
        <end position="42"/>
    </location>
</feature>
<dbReference type="Proteomes" id="UP000288794">
    <property type="component" value="Unassembled WGS sequence"/>
</dbReference>
<keyword evidence="4" id="KW-0966">Cell projection</keyword>
<feature type="domain" description="OmpA-like" evidence="3">
    <location>
        <begin position="117"/>
        <end position="264"/>
    </location>
</feature>
<keyword evidence="1 2" id="KW-0472">Membrane</keyword>
<evidence type="ECO:0000313" key="4">
    <source>
        <dbReference type="EMBL" id="RWR01440.1"/>
    </source>
</evidence>
<evidence type="ECO:0000313" key="5">
    <source>
        <dbReference type="Proteomes" id="UP000288794"/>
    </source>
</evidence>
<organism evidence="4 5">
    <name type="scientific">[Pantoea] beijingensis</name>
    <dbReference type="NCBI Taxonomy" id="1324864"/>
    <lineage>
        <taxon>Bacteria</taxon>
        <taxon>Pseudomonadati</taxon>
        <taxon>Pseudomonadota</taxon>
        <taxon>Gammaproteobacteria</taxon>
        <taxon>Enterobacterales</taxon>
        <taxon>Erwiniaceae</taxon>
        <taxon>Erwinia</taxon>
    </lineage>
</organism>
<dbReference type="PANTHER" id="PTHR30329">
    <property type="entry name" value="STATOR ELEMENT OF FLAGELLAR MOTOR COMPLEX"/>
    <property type="match status" value="1"/>
</dbReference>
<dbReference type="CDD" id="cd07185">
    <property type="entry name" value="OmpA_C-like"/>
    <property type="match status" value="1"/>
</dbReference>
<dbReference type="AlphaFoldDB" id="A0A443IBS5"/>
<dbReference type="SUPFAM" id="SSF103088">
    <property type="entry name" value="OmpA-like"/>
    <property type="match status" value="1"/>
</dbReference>
<dbReference type="Pfam" id="PF00691">
    <property type="entry name" value="OmpA"/>
    <property type="match status" value="1"/>
</dbReference>
<evidence type="ECO:0000256" key="1">
    <source>
        <dbReference type="PROSITE-ProRule" id="PRU00473"/>
    </source>
</evidence>